<dbReference type="InterPro" id="IPR045857">
    <property type="entry name" value="O16G_dom_2"/>
</dbReference>
<dbReference type="SUPFAM" id="SSF51011">
    <property type="entry name" value="Glycosyl hydrolase domain"/>
    <property type="match status" value="1"/>
</dbReference>
<dbReference type="CDD" id="cd11334">
    <property type="entry name" value="AmyAc_TreS"/>
    <property type="match status" value="1"/>
</dbReference>
<dbReference type="NCBIfam" id="TIGR02456">
    <property type="entry name" value="treS_nterm"/>
    <property type="match status" value="1"/>
</dbReference>
<evidence type="ECO:0000313" key="18">
    <source>
        <dbReference type="Proteomes" id="UP000297890"/>
    </source>
</evidence>
<dbReference type="InterPro" id="IPR011009">
    <property type="entry name" value="Kinase-like_dom_sf"/>
</dbReference>
<dbReference type="Pfam" id="PF00128">
    <property type="entry name" value="Alpha-amylase"/>
    <property type="match status" value="2"/>
</dbReference>
<evidence type="ECO:0000256" key="12">
    <source>
        <dbReference type="ARBA" id="ARBA00023235"/>
    </source>
</evidence>
<keyword evidence="7 17" id="KW-0808">Transferase</keyword>
<dbReference type="Gene3D" id="3.20.20.80">
    <property type="entry name" value="Glycosidases"/>
    <property type="match status" value="1"/>
</dbReference>
<evidence type="ECO:0000259" key="16">
    <source>
        <dbReference type="SMART" id="SM00642"/>
    </source>
</evidence>
<evidence type="ECO:0000256" key="8">
    <source>
        <dbReference type="ARBA" id="ARBA00022723"/>
    </source>
</evidence>
<evidence type="ECO:0000256" key="1">
    <source>
        <dbReference type="ARBA" id="ARBA00001595"/>
    </source>
</evidence>
<dbReference type="InterPro" id="IPR032091">
    <property type="entry name" value="Malt_amylase-like_C"/>
</dbReference>
<dbReference type="AlphaFoldDB" id="A0A4Z0FBN3"/>
<accession>A0A4Z0FBN3</accession>
<evidence type="ECO:0000313" key="17">
    <source>
        <dbReference type="EMBL" id="TFZ83375.1"/>
    </source>
</evidence>
<dbReference type="PANTHER" id="PTHR10357:SF219">
    <property type="entry name" value="MALTOSE ALPHA-D-GLUCOSYLTRANSFERASE"/>
    <property type="match status" value="1"/>
</dbReference>
<evidence type="ECO:0000256" key="14">
    <source>
        <dbReference type="ARBA" id="ARBA00031378"/>
    </source>
</evidence>
<dbReference type="PANTHER" id="PTHR10357">
    <property type="entry name" value="ALPHA-AMYLASE FAMILY MEMBER"/>
    <property type="match status" value="1"/>
</dbReference>
<evidence type="ECO:0000256" key="9">
    <source>
        <dbReference type="ARBA" id="ARBA00022741"/>
    </source>
</evidence>
<dbReference type="EC" id="5.4.99.16" evidence="5"/>
<keyword evidence="18" id="KW-1185">Reference proteome</keyword>
<organism evidence="17 18">
    <name type="scientific">Candidatus Macondimonas diazotrophica</name>
    <dbReference type="NCBI Taxonomy" id="2305248"/>
    <lineage>
        <taxon>Bacteria</taxon>
        <taxon>Pseudomonadati</taxon>
        <taxon>Pseudomonadota</taxon>
        <taxon>Gammaproteobacteria</taxon>
        <taxon>Chromatiales</taxon>
        <taxon>Ectothiorhodospiraceae</taxon>
        <taxon>Candidatus Macondimonas</taxon>
    </lineage>
</organism>
<keyword evidence="12 17" id="KW-0413">Isomerase</keyword>
<dbReference type="Pfam" id="PF16657">
    <property type="entry name" value="Malt_amylase_C"/>
    <property type="match status" value="1"/>
</dbReference>
<evidence type="ECO:0000256" key="15">
    <source>
        <dbReference type="ARBA" id="ARBA00049067"/>
    </source>
</evidence>
<gene>
    <name evidence="17" type="primary">treS</name>
    <name evidence="17" type="ORF">E4680_04820</name>
</gene>
<evidence type="ECO:0000256" key="11">
    <source>
        <dbReference type="ARBA" id="ARBA00022840"/>
    </source>
</evidence>
<proteinExistence type="inferred from homology"/>
<dbReference type="Gene3D" id="3.90.1200.10">
    <property type="match status" value="1"/>
</dbReference>
<dbReference type="FunFam" id="3.20.20.80:FF:000055">
    <property type="entry name" value="Trehalose synthase"/>
    <property type="match status" value="1"/>
</dbReference>
<evidence type="ECO:0000256" key="10">
    <source>
        <dbReference type="ARBA" id="ARBA00022837"/>
    </source>
</evidence>
<evidence type="ECO:0000256" key="2">
    <source>
        <dbReference type="ARBA" id="ARBA00005496"/>
    </source>
</evidence>
<dbReference type="RefSeq" id="WP_135281255.1">
    <property type="nucleotide sequence ID" value="NZ_SRIO01000004.1"/>
</dbReference>
<evidence type="ECO:0000256" key="3">
    <source>
        <dbReference type="ARBA" id="ARBA00006219"/>
    </source>
</evidence>
<evidence type="ECO:0000256" key="13">
    <source>
        <dbReference type="ARBA" id="ARBA00031251"/>
    </source>
</evidence>
<dbReference type="GO" id="GO:0047471">
    <property type="term" value="F:maltose alpha-D-glucosyltransferase activity"/>
    <property type="evidence" value="ECO:0007669"/>
    <property type="project" value="UniProtKB-EC"/>
</dbReference>
<dbReference type="InterPro" id="IPR012811">
    <property type="entry name" value="TreS_maltokin_C_dom"/>
</dbReference>
<evidence type="ECO:0000256" key="6">
    <source>
        <dbReference type="ARBA" id="ARBA00013882"/>
    </source>
</evidence>
<dbReference type="SUPFAM" id="SSF56112">
    <property type="entry name" value="Protein kinase-like (PK-like)"/>
    <property type="match status" value="1"/>
</dbReference>
<dbReference type="Proteomes" id="UP000297890">
    <property type="component" value="Unassembled WGS sequence"/>
</dbReference>
<evidence type="ECO:0000256" key="7">
    <source>
        <dbReference type="ARBA" id="ARBA00022679"/>
    </source>
</evidence>
<dbReference type="Gene3D" id="3.90.400.10">
    <property type="entry name" value="Oligo-1,6-glucosidase, Domain 2"/>
    <property type="match status" value="1"/>
</dbReference>
<dbReference type="EC" id="2.7.1.175" evidence="4"/>
<dbReference type="GO" id="GO:0016740">
    <property type="term" value="F:transferase activity"/>
    <property type="evidence" value="ECO:0007669"/>
    <property type="project" value="UniProtKB-KW"/>
</dbReference>
<keyword evidence="10" id="KW-0106">Calcium</keyword>
<dbReference type="InterPro" id="IPR017853">
    <property type="entry name" value="GH"/>
</dbReference>
<dbReference type="GO" id="GO:0046872">
    <property type="term" value="F:metal ion binding"/>
    <property type="evidence" value="ECO:0007669"/>
    <property type="project" value="UniProtKB-KW"/>
</dbReference>
<reference evidence="17 18" key="1">
    <citation type="journal article" date="2019" name="ISME J.">
        <title>Candidatus Macondimonas diazotrophica, a novel gammaproteobacterial genus dominating crude-oil-contaminated coastal sediments.</title>
        <authorList>
            <person name="Karthikeyan S."/>
            <person name="Konstantinidis K."/>
        </authorList>
    </citation>
    <scope>NUCLEOTIDE SEQUENCE [LARGE SCALE GENOMIC DNA]</scope>
    <source>
        <strain evidence="17 18">KTK01</strain>
    </source>
</reference>
<dbReference type="SMART" id="SM00642">
    <property type="entry name" value="Aamy"/>
    <property type="match status" value="1"/>
</dbReference>
<name>A0A4Z0FBN3_9GAMM</name>
<dbReference type="EMBL" id="SRIO01000004">
    <property type="protein sequence ID" value="TFZ83375.1"/>
    <property type="molecule type" value="Genomic_DNA"/>
</dbReference>
<dbReference type="NCBIfam" id="TIGR02457">
    <property type="entry name" value="TreS_Cterm"/>
    <property type="match status" value="1"/>
</dbReference>
<dbReference type="OrthoDB" id="9805159at2"/>
<dbReference type="InterPro" id="IPR040999">
    <property type="entry name" value="Mak_N_cap"/>
</dbReference>
<dbReference type="GO" id="GO:0005975">
    <property type="term" value="P:carbohydrate metabolic process"/>
    <property type="evidence" value="ECO:0007669"/>
    <property type="project" value="InterPro"/>
</dbReference>
<sequence>MEPGIIPPDHATDETVSDWWNDPLWYKDAIIYELHVKAFFDANNDGTGDFRGLTEKLDYVKDLGVNTIWLLPFYPSPFRDDGYDISDYHNVDAQYGTRADFKQFIREAHRRKLKVITELVINHTSDQHPWFQAARFAPPGSSKRDFYVWSDTDKKFDGTRIIFTDTEKSNWAWDDAAQAYYWHRFFSHQPDLNHNNPAVVKAVIHVMRFWLDMGVDGLRLDAIPYLCVREGTNNENLPETHEVIKNIRSVIDANYPNRMLLAEANQWPEDVREYFGEGDECHMAYHFPLMPRLYMAIAQEDRHPIVEIMAQTPDIPDNCQWAIFLRNHDELTLEMVTSRERDYMYTMYAVDPRTRVNVGIRRRLAPLMENDRERIELMNFMLMTFPGSPILYYGDEIGMGDNFYLGDRNGVRTPMQWTPDRNGGFSRADPQRLFLPPVMDPVYGYETINVEAQMRNPSSLLNWIKRLIAARKTYRAFGNGTLKFLEPGNRKILAYVREWRDEKILCVVNLSRSAQPVELNLSEYKHRVPVELLGHTPFPPIGDLPYLLTLKGHGYYAFRLATDVEAPVWHQDHLPPREFPVLVLTEGWLTFFSGRNIASTVRRAIESRTQSQFQQDILAPYLQNKRWFAGKDRVIRHIDIVEQSEWRTNDGQWLLTLIEVHFAEGEPQLYFLPLAIAWEDDVSDETLHALLPWTLARVREKARMGILYSAYGDNPFCRALGQAMVKGTELHLGKGIVRFQSTGAIPNVETALEEPIYHPALEQSNLSVLFGERLFLKAYGRLQRGINPEVEVGRFLTEQGRYANIVPVGGTMQYTAPSGETMTLALLQPYVSNQGLAWNYTVDYLERILAEPVSDNGAVSNNQHAFFMHQMHKLGQRTAELHQALGVPTGNPAFDPEPATATDFQSWFETVHRDAVKTFDQLEARIDQLPESLQDPCNRLLSRRQDVLACLHPHEVANVQLMSGRYHGDYHLGQVLLVEDDFVITDFEGEPDRPLAERRAKHSPLRDVAGMLRSFSYAGTVALAHATTERPSDRIHLEPRITDWEQHTVEAFLAGYHEAIAGCPTWPADDALRRQLLRLFLIEKTLYEIRYEMNNRPAWLAIPVNGLLAQLD</sequence>
<dbReference type="Pfam" id="PF18085">
    <property type="entry name" value="Mak_N_cap"/>
    <property type="match status" value="1"/>
</dbReference>
<dbReference type="GO" id="GO:0005524">
    <property type="term" value="F:ATP binding"/>
    <property type="evidence" value="ECO:0007669"/>
    <property type="project" value="UniProtKB-KW"/>
</dbReference>
<dbReference type="InterPro" id="IPR006047">
    <property type="entry name" value="GH13_cat_dom"/>
</dbReference>
<comment type="catalytic activity">
    <reaction evidence="1">
        <text>D-maltose = alpha,alpha-trehalose</text>
        <dbReference type="Rhea" id="RHEA:15145"/>
        <dbReference type="ChEBI" id="CHEBI:16551"/>
        <dbReference type="ChEBI" id="CHEBI:17306"/>
        <dbReference type="EC" id="5.4.99.16"/>
    </reaction>
</comment>
<evidence type="ECO:0000256" key="5">
    <source>
        <dbReference type="ARBA" id="ARBA00012619"/>
    </source>
</evidence>
<comment type="similarity">
    <text evidence="2">Belongs to the glycosyl hydrolase 13 family. TreS subfamily.</text>
</comment>
<protein>
    <recommendedName>
        <fullName evidence="6">Maltokinase</fullName>
        <ecNumber evidence="4">2.7.1.175</ecNumber>
        <ecNumber evidence="5">5.4.99.16</ecNumber>
    </recommendedName>
    <alternativeName>
        <fullName evidence="14">Maltose alpha-D-glucosyltransferase</fullName>
    </alternativeName>
    <alternativeName>
        <fullName evidence="13">Maltose-1-phosphate synthase</fullName>
    </alternativeName>
</protein>
<evidence type="ECO:0000256" key="4">
    <source>
        <dbReference type="ARBA" id="ARBA00011962"/>
    </source>
</evidence>
<keyword evidence="8" id="KW-0479">Metal-binding</keyword>
<dbReference type="Gene3D" id="2.60.40.1180">
    <property type="entry name" value="Golgi alpha-mannosidase II"/>
    <property type="match status" value="1"/>
</dbReference>
<comment type="similarity">
    <text evidence="3">Belongs to the aminoglycoside phosphotransferase family.</text>
</comment>
<keyword evidence="11" id="KW-0067">ATP-binding</keyword>
<dbReference type="InterPro" id="IPR013780">
    <property type="entry name" value="Glyco_hydro_b"/>
</dbReference>
<dbReference type="InterPro" id="IPR012810">
    <property type="entry name" value="TreS/a-amylase_N"/>
</dbReference>
<comment type="catalytic activity">
    <reaction evidence="15">
        <text>D-maltose + ATP = alpha-maltose 1-phosphate + ADP + H(+)</text>
        <dbReference type="Rhea" id="RHEA:31915"/>
        <dbReference type="ChEBI" id="CHEBI:15378"/>
        <dbReference type="ChEBI" id="CHEBI:17306"/>
        <dbReference type="ChEBI" id="CHEBI:30616"/>
        <dbReference type="ChEBI" id="CHEBI:63576"/>
        <dbReference type="ChEBI" id="CHEBI:456216"/>
        <dbReference type="EC" id="2.7.1.175"/>
    </reaction>
</comment>
<dbReference type="SUPFAM" id="SSF51445">
    <property type="entry name" value="(Trans)glycosidases"/>
    <property type="match status" value="1"/>
</dbReference>
<comment type="caution">
    <text evidence="17">The sequence shown here is derived from an EMBL/GenBank/DDBJ whole genome shotgun (WGS) entry which is preliminary data.</text>
</comment>
<keyword evidence="9" id="KW-0547">Nucleotide-binding</keyword>
<feature type="domain" description="Glycosyl hydrolase family 13 catalytic" evidence="16">
    <location>
        <begin position="33"/>
        <end position="432"/>
    </location>
</feature>